<keyword evidence="1" id="KW-0812">Transmembrane</keyword>
<proteinExistence type="predicted"/>
<feature type="transmembrane region" description="Helical" evidence="1">
    <location>
        <begin position="234"/>
        <end position="251"/>
    </location>
</feature>
<keyword evidence="1" id="KW-0472">Membrane</keyword>
<feature type="transmembrane region" description="Helical" evidence="1">
    <location>
        <begin position="200"/>
        <end position="222"/>
    </location>
</feature>
<feature type="transmembrane region" description="Helical" evidence="1">
    <location>
        <begin position="164"/>
        <end position="180"/>
    </location>
</feature>
<evidence type="ECO:0000313" key="3">
    <source>
        <dbReference type="Proteomes" id="UP000537862"/>
    </source>
</evidence>
<evidence type="ECO:0000313" key="2">
    <source>
        <dbReference type="EMBL" id="NOL51898.1"/>
    </source>
</evidence>
<evidence type="ECO:0000256" key="1">
    <source>
        <dbReference type="SAM" id="Phobius"/>
    </source>
</evidence>
<feature type="transmembrane region" description="Helical" evidence="1">
    <location>
        <begin position="12"/>
        <end position="33"/>
    </location>
</feature>
<dbReference type="InterPro" id="IPR025291">
    <property type="entry name" value="DUF4153"/>
</dbReference>
<organism evidence="2 3">
    <name type="scientific">Pelistega suis</name>
    <dbReference type="NCBI Taxonomy" id="1631957"/>
    <lineage>
        <taxon>Bacteria</taxon>
        <taxon>Pseudomonadati</taxon>
        <taxon>Pseudomonadota</taxon>
        <taxon>Betaproteobacteria</taxon>
        <taxon>Burkholderiales</taxon>
        <taxon>Alcaligenaceae</taxon>
        <taxon>Pelistega</taxon>
    </lineage>
</organism>
<feature type="transmembrane region" description="Helical" evidence="1">
    <location>
        <begin position="263"/>
        <end position="283"/>
    </location>
</feature>
<dbReference type="Proteomes" id="UP000537862">
    <property type="component" value="Unassembled WGS sequence"/>
</dbReference>
<reference evidence="2 3" key="1">
    <citation type="submission" date="2020-05" db="EMBL/GenBank/DDBJ databases">
        <authorList>
            <person name="Niu N."/>
        </authorList>
    </citation>
    <scope>NUCLEOTIDE SEQUENCE [LARGE SCALE GENOMIC DNA]</scope>
    <source>
        <strain evidence="2 3">3340-03</strain>
    </source>
</reference>
<feature type="transmembrane region" description="Helical" evidence="1">
    <location>
        <begin position="289"/>
        <end position="307"/>
    </location>
</feature>
<name>A0A849P8N9_9BURK</name>
<feature type="transmembrane region" description="Helical" evidence="1">
    <location>
        <begin position="86"/>
        <end position="104"/>
    </location>
</feature>
<gene>
    <name evidence="2" type="ORF">HKX39_06910</name>
</gene>
<dbReference type="RefSeq" id="WP_171680599.1">
    <property type="nucleotide sequence ID" value="NZ_JABGBN010000005.1"/>
</dbReference>
<keyword evidence="3" id="KW-1185">Reference proteome</keyword>
<feature type="transmembrane region" description="Helical" evidence="1">
    <location>
        <begin position="125"/>
        <end position="144"/>
    </location>
</feature>
<dbReference type="EMBL" id="JABGBN010000005">
    <property type="protein sequence ID" value="NOL51898.1"/>
    <property type="molecule type" value="Genomic_DNA"/>
</dbReference>
<dbReference type="Pfam" id="PF13687">
    <property type="entry name" value="DUF4153"/>
    <property type="match status" value="1"/>
</dbReference>
<dbReference type="AlphaFoldDB" id="A0A849P8N9"/>
<accession>A0A849P8N9</accession>
<feature type="transmembrane region" description="Helical" evidence="1">
    <location>
        <begin position="319"/>
        <end position="337"/>
    </location>
</feature>
<sequence length="593" mass="68490">MPFFANFRALFIRYPLECFFILTLSIPTLFLSLDTFEHYYHPWLVAPIAFVTLYRLHTLHRIAYYLSALILPVIMAWITIQQINLWNHIAFYASYLIALLVFLSKDWRKENQYYVQQFLNTLINLSWAGIAALILYTACMIIIFSADTLLLNAENSLEEINRRIALFSTFAVFPLFFLYFEDKGEATLSLNRFAETIIRFIFNPAILIYTAIIYIYIGRILITGEMPSNSVVHLVWPYLLTGLVIQALNCLTPNAYPKVLSLFRYLVLAPIALVWVALSIRLYHYGLTPTRIVLCATIGLTTLYYVLNLFQDKVQYRHFASLAIAMLVFLGFIYPPSKMAQQNQLARFEKSVKALNLVDDNNQPVTNFAETLQKIIHGSPEATQLVMAKHALDYLEYGDADKKSFTSLEQRFGEVRLGLLKDHYFVVTDKHADHVIKLEESSIEDYIDPYPSFSSNSLYLNYDLQNFKRLISLSNVEFRVATPSDNHENNASSDNTSNQMAENTIEFTFPNSDEKLQLSVNYSQHVADVFTKHGLDIQKAYPNKILNTLTKDMLEIDTPRYLLVLNNLSLQYSEEKGYELWSKPSELFLLEKK</sequence>
<keyword evidence="1" id="KW-1133">Transmembrane helix</keyword>
<feature type="transmembrane region" description="Helical" evidence="1">
    <location>
        <begin position="39"/>
        <end position="56"/>
    </location>
</feature>
<protein>
    <submittedName>
        <fullName evidence="2">DUF4153 domain-containing protein</fullName>
    </submittedName>
</protein>
<feature type="transmembrane region" description="Helical" evidence="1">
    <location>
        <begin position="63"/>
        <end position="80"/>
    </location>
</feature>
<comment type="caution">
    <text evidence="2">The sequence shown here is derived from an EMBL/GenBank/DDBJ whole genome shotgun (WGS) entry which is preliminary data.</text>
</comment>